<evidence type="ECO:0000256" key="1">
    <source>
        <dbReference type="PROSITE-ProRule" id="PRU00339"/>
    </source>
</evidence>
<dbReference type="PROSITE" id="PS50005">
    <property type="entry name" value="TPR"/>
    <property type="match status" value="3"/>
</dbReference>
<dbReference type="InterPro" id="IPR013360">
    <property type="entry name" value="Pilus_4_PilW"/>
</dbReference>
<dbReference type="SUPFAM" id="SSF48452">
    <property type="entry name" value="TPR-like"/>
    <property type="match status" value="1"/>
</dbReference>
<dbReference type="Gene3D" id="1.25.40.10">
    <property type="entry name" value="Tetratricopeptide repeat domain"/>
    <property type="match status" value="1"/>
</dbReference>
<dbReference type="Proteomes" id="UP001501169">
    <property type="component" value="Unassembled WGS sequence"/>
</dbReference>
<keyword evidence="6" id="KW-1185">Reference proteome</keyword>
<dbReference type="SMART" id="SM00028">
    <property type="entry name" value="TPR"/>
    <property type="match status" value="4"/>
</dbReference>
<organism evidence="5 6">
    <name type="scientific">Rheinheimera aquimaris</name>
    <dbReference type="NCBI Taxonomy" id="412437"/>
    <lineage>
        <taxon>Bacteria</taxon>
        <taxon>Pseudomonadati</taxon>
        <taxon>Pseudomonadota</taxon>
        <taxon>Gammaproteobacteria</taxon>
        <taxon>Chromatiales</taxon>
        <taxon>Chromatiaceae</taxon>
        <taxon>Rheinheimera</taxon>
    </lineage>
</organism>
<feature type="coiled-coil region" evidence="2">
    <location>
        <begin position="365"/>
        <end position="463"/>
    </location>
</feature>
<dbReference type="CDD" id="cd00118">
    <property type="entry name" value="LysM"/>
    <property type="match status" value="2"/>
</dbReference>
<feature type="repeat" description="TPR" evidence="1">
    <location>
        <begin position="63"/>
        <end position="96"/>
    </location>
</feature>
<dbReference type="Pfam" id="PF13181">
    <property type="entry name" value="TPR_8"/>
    <property type="match status" value="1"/>
</dbReference>
<sequence>MLTGCVSEQSYVGSDKPVSDRTFDNIEAARTRISLGLNYLRRGDTSQAKYNLERARSFAPNSAEVHSALAYYYQSVGETKQAEEYFRLAIQKDSNYADAYNNYGAFLCQLHRYDEAEQLLLKAISRPGYIRVAESYENLALCQLQQNNFSKAMSYLEQSLSHNTTRITSLTLAAGLTYAMGNMQQAKLQLDRIQRLGRVSARTVLLSYLIAEKNGDRETMRNAEQLLLTLYTETPETRLLLQGKLQESEFEQLRERYKDSLMANIVLPDDNASQADKPVAPVANPKLKVVKRKTVTGDSDESMPADADASSTPAATPLKQVTSDIANSLSGTGTAVVAASTGAATLPVETVTADNSYDRVKSRDAEAAEEKRLKAEQEAAALAQAEQQRLKAEQEAAALAQAEQQRLKAEQEAAALAQAEQQRLKAEQEAAALAQAEQQKLKAEQEVAALAQLQQEQVTAEQTAVATVQEVAAAGVDTPLSDSEQLPAFHLVQASESLYAISVQHNIRLQRLMEWNQLAPDSVIKTGQKIWLGPVSETVLHEVSQPEREQVEATEPFHTVAEGETMFGISFRYNVRLSSFMSWNNLTEQSTLKVGQQVYITDPASVAQ</sequence>
<evidence type="ECO:0000259" key="4">
    <source>
        <dbReference type="PROSITE" id="PS51782"/>
    </source>
</evidence>
<feature type="domain" description="LysM" evidence="4">
    <location>
        <begin position="488"/>
        <end position="532"/>
    </location>
</feature>
<name>A0ABN1E5W9_9GAMM</name>
<dbReference type="InterPro" id="IPR011990">
    <property type="entry name" value="TPR-like_helical_dom_sf"/>
</dbReference>
<reference evidence="5 6" key="1">
    <citation type="journal article" date="2019" name="Int. J. Syst. Evol. Microbiol.">
        <title>The Global Catalogue of Microorganisms (GCM) 10K type strain sequencing project: providing services to taxonomists for standard genome sequencing and annotation.</title>
        <authorList>
            <consortium name="The Broad Institute Genomics Platform"/>
            <consortium name="The Broad Institute Genome Sequencing Center for Infectious Disease"/>
            <person name="Wu L."/>
            <person name="Ma J."/>
        </authorList>
    </citation>
    <scope>NUCLEOTIDE SEQUENCE [LARGE SCALE GENOMIC DNA]</scope>
    <source>
        <strain evidence="5 6">JCM 14331</strain>
    </source>
</reference>
<dbReference type="NCBIfam" id="TIGR02521">
    <property type="entry name" value="type_IV_pilW"/>
    <property type="match status" value="1"/>
</dbReference>
<evidence type="ECO:0000313" key="5">
    <source>
        <dbReference type="EMBL" id="GAA0559382.1"/>
    </source>
</evidence>
<dbReference type="Pfam" id="PF01476">
    <property type="entry name" value="LysM"/>
    <property type="match status" value="2"/>
</dbReference>
<feature type="compositionally biased region" description="Low complexity" evidence="3">
    <location>
        <begin position="304"/>
        <end position="316"/>
    </location>
</feature>
<dbReference type="PROSITE" id="PS51782">
    <property type="entry name" value="LYSM"/>
    <property type="match status" value="2"/>
</dbReference>
<accession>A0ABN1E5W9</accession>
<gene>
    <name evidence="5" type="ORF">GCM10009098_29260</name>
</gene>
<dbReference type="PANTHER" id="PTHR33734:SF22">
    <property type="entry name" value="MEMBRANE-BOUND LYTIC MUREIN TRANSGLYCOSYLASE D"/>
    <property type="match status" value="1"/>
</dbReference>
<feature type="repeat" description="TPR" evidence="1">
    <location>
        <begin position="133"/>
        <end position="166"/>
    </location>
</feature>
<dbReference type="Pfam" id="PF13424">
    <property type="entry name" value="TPR_12"/>
    <property type="match status" value="1"/>
</dbReference>
<keyword evidence="1" id="KW-0802">TPR repeat</keyword>
<evidence type="ECO:0000256" key="3">
    <source>
        <dbReference type="SAM" id="MobiDB-lite"/>
    </source>
</evidence>
<keyword evidence="2" id="KW-0175">Coiled coil</keyword>
<feature type="repeat" description="TPR" evidence="1">
    <location>
        <begin position="29"/>
        <end position="62"/>
    </location>
</feature>
<feature type="region of interest" description="Disordered" evidence="3">
    <location>
        <begin position="293"/>
        <end position="316"/>
    </location>
</feature>
<dbReference type="InterPro" id="IPR036779">
    <property type="entry name" value="LysM_dom_sf"/>
</dbReference>
<dbReference type="Gene3D" id="3.10.350.10">
    <property type="entry name" value="LysM domain"/>
    <property type="match status" value="2"/>
</dbReference>
<dbReference type="EMBL" id="BAAAEO010000004">
    <property type="protein sequence ID" value="GAA0559382.1"/>
    <property type="molecule type" value="Genomic_DNA"/>
</dbReference>
<dbReference type="PANTHER" id="PTHR33734">
    <property type="entry name" value="LYSM DOMAIN-CONTAINING GPI-ANCHORED PROTEIN 2"/>
    <property type="match status" value="1"/>
</dbReference>
<dbReference type="InterPro" id="IPR019734">
    <property type="entry name" value="TPR_rpt"/>
</dbReference>
<protein>
    <recommendedName>
        <fullName evidence="4">LysM domain-containing protein</fullName>
    </recommendedName>
</protein>
<dbReference type="SMART" id="SM00257">
    <property type="entry name" value="LysM"/>
    <property type="match status" value="2"/>
</dbReference>
<dbReference type="SUPFAM" id="SSF54106">
    <property type="entry name" value="LysM domain"/>
    <property type="match status" value="2"/>
</dbReference>
<dbReference type="InterPro" id="IPR018392">
    <property type="entry name" value="LysM"/>
</dbReference>
<feature type="domain" description="LysM" evidence="4">
    <location>
        <begin position="556"/>
        <end position="600"/>
    </location>
</feature>
<evidence type="ECO:0000256" key="2">
    <source>
        <dbReference type="SAM" id="Coils"/>
    </source>
</evidence>
<comment type="caution">
    <text evidence="5">The sequence shown here is derived from an EMBL/GenBank/DDBJ whole genome shotgun (WGS) entry which is preliminary data.</text>
</comment>
<evidence type="ECO:0000313" key="6">
    <source>
        <dbReference type="Proteomes" id="UP001501169"/>
    </source>
</evidence>
<proteinExistence type="predicted"/>